<dbReference type="AlphaFoldDB" id="A0A7J5YAQ3"/>
<reference evidence="1 2" key="1">
    <citation type="submission" date="2020-03" db="EMBL/GenBank/DDBJ databases">
        <title>Dissostichus mawsoni Genome sequencing and assembly.</title>
        <authorList>
            <person name="Park H."/>
        </authorList>
    </citation>
    <scope>NUCLEOTIDE SEQUENCE [LARGE SCALE GENOMIC DNA]</scope>
    <source>
        <strain evidence="1">DM0001</strain>
        <tissue evidence="1">Muscle</tissue>
    </source>
</reference>
<name>A0A7J5YAQ3_DISMA</name>
<keyword evidence="2" id="KW-1185">Reference proteome</keyword>
<dbReference type="PANTHER" id="PTHR11697">
    <property type="entry name" value="GENERAL TRANSCRIPTION FACTOR 2-RELATED ZINC FINGER PROTEIN"/>
    <property type="match status" value="1"/>
</dbReference>
<dbReference type="Proteomes" id="UP000518266">
    <property type="component" value="Unassembled WGS sequence"/>
</dbReference>
<comment type="caution">
    <text evidence="1">The sequence shown here is derived from an EMBL/GenBank/DDBJ whole genome shotgun (WGS) entry which is preliminary data.</text>
</comment>
<dbReference type="PANTHER" id="PTHR11697:SF230">
    <property type="entry name" value="ZINC FINGER, MYM DOMAIN CONTAINING 1"/>
    <property type="match status" value="1"/>
</dbReference>
<accession>A0A7J5YAQ3</accession>
<evidence type="ECO:0000313" key="1">
    <source>
        <dbReference type="EMBL" id="KAF3845859.1"/>
    </source>
</evidence>
<sequence length="233" mass="27189">MARYPKRDVRRCPRELQRLSDTRWACRFISLRNIMDRLPALKRVLQDIAQERNGERSIEARGLLAQLDLEFIVHLVTLRKSSSLDLSKAVDLVGSLVQTLNDFRQESFFDNLWDEVLNISEQCDTAIQPAAKRQKRLSSKLAESFVLTTVGQRETEQDKHGFRTAFFYPVIDQMLNELNRRFSNTNCDMMNSIQALNPKSKEFLKETLCFHLLSCMMQILRTWGMNYISSAEF</sequence>
<dbReference type="InterPro" id="IPR055298">
    <property type="entry name" value="AtLOH3-like"/>
</dbReference>
<evidence type="ECO:0000313" key="2">
    <source>
        <dbReference type="Proteomes" id="UP000518266"/>
    </source>
</evidence>
<proteinExistence type="predicted"/>
<dbReference type="OrthoDB" id="1739706at2759"/>
<organism evidence="1 2">
    <name type="scientific">Dissostichus mawsoni</name>
    <name type="common">Antarctic cod</name>
    <dbReference type="NCBI Taxonomy" id="36200"/>
    <lineage>
        <taxon>Eukaryota</taxon>
        <taxon>Metazoa</taxon>
        <taxon>Chordata</taxon>
        <taxon>Craniata</taxon>
        <taxon>Vertebrata</taxon>
        <taxon>Euteleostomi</taxon>
        <taxon>Actinopterygii</taxon>
        <taxon>Neopterygii</taxon>
        <taxon>Teleostei</taxon>
        <taxon>Neoteleostei</taxon>
        <taxon>Acanthomorphata</taxon>
        <taxon>Eupercaria</taxon>
        <taxon>Perciformes</taxon>
        <taxon>Notothenioidei</taxon>
        <taxon>Nototheniidae</taxon>
        <taxon>Dissostichus</taxon>
    </lineage>
</organism>
<protein>
    <submittedName>
        <fullName evidence="1">Uncharacterized protein</fullName>
    </submittedName>
</protein>
<dbReference type="EMBL" id="JAAKFY010000014">
    <property type="protein sequence ID" value="KAF3845859.1"/>
    <property type="molecule type" value="Genomic_DNA"/>
</dbReference>
<gene>
    <name evidence="1" type="ORF">F7725_002937</name>
</gene>